<comment type="caution">
    <text evidence="3">The sequence shown here is derived from an EMBL/GenBank/DDBJ whole genome shotgun (WGS) entry which is preliminary data.</text>
</comment>
<dbReference type="PROSITE" id="PS50053">
    <property type="entry name" value="UBIQUITIN_2"/>
    <property type="match status" value="1"/>
</dbReference>
<feature type="domain" description="Ubiquitin-like" evidence="2">
    <location>
        <begin position="1"/>
        <end position="68"/>
    </location>
</feature>
<sequence length="674" mass="75366">MIILVKTSTVTFSLDVNPSDKVEVLIKKVCERTSMSEYQFNLVFAGEPMDVQATIASHGIKKEGTIHLQTIKELTFDVEYGTVVLKVTIPNKSGLTILELKSHICSVLAANQPDIYSQPLTLSQSGKTFTDKELVHSVVKRMETLILEKKSSSGSGSGSGTEDNGVQDSQNVIPIINKEEILSHFIGNSISNDVEIVFCFDTTTSMNAVIVEVRKKLMETVTNLMKEIPLIRIGVIAMGDFCEERPLYILDLTTDVEKIVNFINGVKETSGGDEPECYEYALHKAKFLSWSSHTSKALVMIGDSPPHPPYYTNHHLNWVRECDDLEALGVKIYGIVAIHEKYRYFYQTISERTGGLCILFSRFELITEMFLAICMREASSAKYEQYKKEAKERGAEGLDLIFNDLDKPNFDVTTTATALESTDKPEEDSNNINTPEENASSSNTTTTTTVTTKKVESNEPIKLPKHYGVLNSNFDKNEDWCNFIDDDQSKVETFTKPMFGSRYKASSKASKYKIPVLGLVIGNQHIGFKTFQKKLILKTLKDETRLYLNDYRLDSLYSIPFNSLFIATFSVGDVESFNVLSDKIDKLQKQFTNTPIYLLGLQSDIKNTTTASASTNDSASTESPTSTNSTPVDKNDIDNLLRNKNLLGYSECSINNPTGLEKKILKLFESTQSK</sequence>
<dbReference type="Pfam" id="PF13519">
    <property type="entry name" value="VWA_2"/>
    <property type="match status" value="1"/>
</dbReference>
<accession>A0AAN7TQ61</accession>
<feature type="region of interest" description="Disordered" evidence="1">
    <location>
        <begin position="610"/>
        <end position="636"/>
    </location>
</feature>
<feature type="region of interest" description="Disordered" evidence="1">
    <location>
        <begin position="417"/>
        <end position="454"/>
    </location>
</feature>
<proteinExistence type="predicted"/>
<evidence type="ECO:0000313" key="4">
    <source>
        <dbReference type="Proteomes" id="UP001344447"/>
    </source>
</evidence>
<evidence type="ECO:0000313" key="3">
    <source>
        <dbReference type="EMBL" id="KAK5577229.1"/>
    </source>
</evidence>
<dbReference type="InterPro" id="IPR002035">
    <property type="entry name" value="VWF_A"/>
</dbReference>
<feature type="compositionally biased region" description="Low complexity" evidence="1">
    <location>
        <begin position="433"/>
        <end position="452"/>
    </location>
</feature>
<dbReference type="Gene3D" id="3.10.20.90">
    <property type="entry name" value="Phosphatidylinositol 3-kinase Catalytic Subunit, Chain A, domain 1"/>
    <property type="match status" value="1"/>
</dbReference>
<gene>
    <name evidence="3" type="ORF">RB653_002169</name>
</gene>
<dbReference type="PANTHER" id="PTHR47824">
    <property type="entry name" value="UBIQUITIN-LIKE DOMAIN-CONTAINING PROTEIN"/>
    <property type="match status" value="1"/>
</dbReference>
<keyword evidence="4" id="KW-1185">Reference proteome</keyword>
<protein>
    <recommendedName>
        <fullName evidence="2">Ubiquitin-like domain-containing protein</fullName>
    </recommendedName>
</protein>
<dbReference type="SUPFAM" id="SSF54236">
    <property type="entry name" value="Ubiquitin-like"/>
    <property type="match status" value="1"/>
</dbReference>
<feature type="compositionally biased region" description="Low complexity" evidence="1">
    <location>
        <begin position="610"/>
        <end position="630"/>
    </location>
</feature>
<dbReference type="Pfam" id="PF00240">
    <property type="entry name" value="ubiquitin"/>
    <property type="match status" value="1"/>
</dbReference>
<dbReference type="Gene3D" id="3.40.50.410">
    <property type="entry name" value="von Willebrand factor, type A domain"/>
    <property type="match status" value="1"/>
</dbReference>
<dbReference type="Gene3D" id="3.40.50.300">
    <property type="entry name" value="P-loop containing nucleotide triphosphate hydrolases"/>
    <property type="match status" value="1"/>
</dbReference>
<dbReference type="InterPro" id="IPR000626">
    <property type="entry name" value="Ubiquitin-like_dom"/>
</dbReference>
<evidence type="ECO:0000256" key="1">
    <source>
        <dbReference type="SAM" id="MobiDB-lite"/>
    </source>
</evidence>
<dbReference type="SMART" id="SM00213">
    <property type="entry name" value="UBQ"/>
    <property type="match status" value="1"/>
</dbReference>
<evidence type="ECO:0000259" key="2">
    <source>
        <dbReference type="PROSITE" id="PS50053"/>
    </source>
</evidence>
<dbReference type="InterPro" id="IPR036465">
    <property type="entry name" value="vWFA_dom_sf"/>
</dbReference>
<dbReference type="AlphaFoldDB" id="A0AAN7TQ61"/>
<name>A0AAN7TQ61_9MYCE</name>
<dbReference type="InterPro" id="IPR027417">
    <property type="entry name" value="P-loop_NTPase"/>
</dbReference>
<dbReference type="Proteomes" id="UP001344447">
    <property type="component" value="Unassembled WGS sequence"/>
</dbReference>
<dbReference type="EMBL" id="JAVFKY010000004">
    <property type="protein sequence ID" value="KAK5577229.1"/>
    <property type="molecule type" value="Genomic_DNA"/>
</dbReference>
<organism evidence="3 4">
    <name type="scientific">Dictyostelium firmibasis</name>
    <dbReference type="NCBI Taxonomy" id="79012"/>
    <lineage>
        <taxon>Eukaryota</taxon>
        <taxon>Amoebozoa</taxon>
        <taxon>Evosea</taxon>
        <taxon>Eumycetozoa</taxon>
        <taxon>Dictyostelia</taxon>
        <taxon>Dictyosteliales</taxon>
        <taxon>Dictyosteliaceae</taxon>
        <taxon>Dictyostelium</taxon>
    </lineage>
</organism>
<dbReference type="SUPFAM" id="SSF53300">
    <property type="entry name" value="vWA-like"/>
    <property type="match status" value="1"/>
</dbReference>
<dbReference type="CDD" id="cd00198">
    <property type="entry name" value="vWFA"/>
    <property type="match status" value="1"/>
</dbReference>
<dbReference type="PANTHER" id="PTHR47824:SF2">
    <property type="entry name" value="UBIQUITIN-LIKE DOMAIN-CONTAINING PROTEIN"/>
    <property type="match status" value="1"/>
</dbReference>
<reference evidence="3 4" key="1">
    <citation type="submission" date="2023-11" db="EMBL/GenBank/DDBJ databases">
        <title>Dfirmibasis_genome.</title>
        <authorList>
            <person name="Edelbroek B."/>
            <person name="Kjellin J."/>
            <person name="Jerlstrom-Hultqvist J."/>
            <person name="Soderbom F."/>
        </authorList>
    </citation>
    <scope>NUCLEOTIDE SEQUENCE [LARGE SCALE GENOMIC DNA]</scope>
    <source>
        <strain evidence="3 4">TNS-C-14</strain>
    </source>
</reference>
<dbReference type="CDD" id="cd17039">
    <property type="entry name" value="Ubl_ubiquitin_like"/>
    <property type="match status" value="1"/>
</dbReference>
<dbReference type="InterPro" id="IPR029071">
    <property type="entry name" value="Ubiquitin-like_domsf"/>
</dbReference>